<evidence type="ECO:0000256" key="1">
    <source>
        <dbReference type="SAM" id="Phobius"/>
    </source>
</evidence>
<proteinExistence type="predicted"/>
<keyword evidence="1" id="KW-0812">Transmembrane</keyword>
<dbReference type="AlphaFoldDB" id="A0A0F9LHB7"/>
<dbReference type="Gene3D" id="2.160.10.10">
    <property type="entry name" value="Hexapeptide repeat proteins"/>
    <property type="match status" value="1"/>
</dbReference>
<name>A0A0F9LHB7_9ZZZZ</name>
<reference evidence="2" key="1">
    <citation type="journal article" date="2015" name="Nature">
        <title>Complex archaea that bridge the gap between prokaryotes and eukaryotes.</title>
        <authorList>
            <person name="Spang A."/>
            <person name="Saw J.H."/>
            <person name="Jorgensen S.L."/>
            <person name="Zaremba-Niedzwiedzka K."/>
            <person name="Martijn J."/>
            <person name="Lind A.E."/>
            <person name="van Eijk R."/>
            <person name="Schleper C."/>
            <person name="Guy L."/>
            <person name="Ettema T.J."/>
        </authorList>
    </citation>
    <scope>NUCLEOTIDE SEQUENCE</scope>
</reference>
<accession>A0A0F9LHB7</accession>
<comment type="caution">
    <text evidence="2">The sequence shown here is derived from an EMBL/GenBank/DDBJ whole genome shotgun (WGS) entry which is preliminary data.</text>
</comment>
<gene>
    <name evidence="2" type="ORF">LCGC14_1199840</name>
</gene>
<organism evidence="2">
    <name type="scientific">marine sediment metagenome</name>
    <dbReference type="NCBI Taxonomy" id="412755"/>
    <lineage>
        <taxon>unclassified sequences</taxon>
        <taxon>metagenomes</taxon>
        <taxon>ecological metagenomes</taxon>
    </lineage>
</organism>
<evidence type="ECO:0008006" key="3">
    <source>
        <dbReference type="Google" id="ProtNLM"/>
    </source>
</evidence>
<protein>
    <recommendedName>
        <fullName evidence="3">Acetyltransferase</fullName>
    </recommendedName>
</protein>
<dbReference type="InterPro" id="IPR011004">
    <property type="entry name" value="Trimer_LpxA-like_sf"/>
</dbReference>
<dbReference type="EMBL" id="LAZR01006159">
    <property type="protein sequence ID" value="KKM94289.1"/>
    <property type="molecule type" value="Genomic_DNA"/>
</dbReference>
<evidence type="ECO:0000313" key="2">
    <source>
        <dbReference type="EMBL" id="KKM94289.1"/>
    </source>
</evidence>
<feature type="transmembrane region" description="Helical" evidence="1">
    <location>
        <begin position="35"/>
        <end position="59"/>
    </location>
</feature>
<feature type="transmembrane region" description="Helical" evidence="1">
    <location>
        <begin position="65"/>
        <end position="98"/>
    </location>
</feature>
<keyword evidence="1" id="KW-0472">Membrane</keyword>
<dbReference type="SUPFAM" id="SSF51161">
    <property type="entry name" value="Trimeric LpxA-like enzymes"/>
    <property type="match status" value="1"/>
</dbReference>
<keyword evidence="1" id="KW-1133">Transmembrane helix</keyword>
<sequence>MEEDREDKQMEEANDDFTLDFTTSSAISRINIKFLILYIPIFWFSGLLIGTICYQYTWLAVNVNSLWWIVQIILLPLFFLGMYLLFILVCLFFCKLFLILINLIHLPKEGVFYAEIGDHDFDFWCLRTEVKKLGLWLMNNSPIPLIDILGFRWFGMKLDFSSHLYDAWCDAEFVKFGHQVTIGQGASVMSSMVVGKYLIIKKIIFDDYVVIGGQSNVAPGTIVGRDTVIGALSVTKYNQILEEGWLYMGVPVRKIKPNKFAEERKEYISKRDVDDETVYEVKQEINIDEDKKDLI</sequence>